<keyword evidence="1" id="KW-0472">Membrane</keyword>
<dbReference type="NCBIfam" id="TIGR00341">
    <property type="entry name" value="TIGR00341 family protein"/>
    <property type="match status" value="1"/>
</dbReference>
<dbReference type="OrthoDB" id="9790659at2"/>
<evidence type="ECO:0000313" key="4">
    <source>
        <dbReference type="Proteomes" id="UP000199139"/>
    </source>
</evidence>
<keyword evidence="1" id="KW-0812">Transmembrane</keyword>
<dbReference type="InterPro" id="IPR005240">
    <property type="entry name" value="DUF389"/>
</dbReference>
<protein>
    <submittedName>
        <fullName evidence="3">TIGR00341 family protein</fullName>
    </submittedName>
</protein>
<dbReference type="STRING" id="306541.SAMN05421668_10850"/>
<feature type="transmembrane region" description="Helical" evidence="1">
    <location>
        <begin position="246"/>
        <end position="268"/>
    </location>
</feature>
<feature type="transmembrane region" description="Helical" evidence="1">
    <location>
        <begin position="219"/>
        <end position="239"/>
    </location>
</feature>
<proteinExistence type="predicted"/>
<feature type="transmembrane region" description="Helical" evidence="1">
    <location>
        <begin position="317"/>
        <end position="337"/>
    </location>
</feature>
<name>A0A1I6SB02_9BACI</name>
<dbReference type="EMBL" id="BJWJ01000007">
    <property type="protein sequence ID" value="GEM03980.1"/>
    <property type="molecule type" value="Genomic_DNA"/>
</dbReference>
<keyword evidence="5" id="KW-1185">Reference proteome</keyword>
<evidence type="ECO:0000256" key="1">
    <source>
        <dbReference type="SAM" id="Phobius"/>
    </source>
</evidence>
<evidence type="ECO:0000313" key="2">
    <source>
        <dbReference type="EMBL" id="GEM03980.1"/>
    </source>
</evidence>
<feature type="transmembrane region" description="Helical" evidence="1">
    <location>
        <begin position="274"/>
        <end position="297"/>
    </location>
</feature>
<gene>
    <name evidence="2" type="ORF">HMI01_09680</name>
    <name evidence="3" type="ORF">SAMN05421668_10850</name>
</gene>
<evidence type="ECO:0000313" key="3">
    <source>
        <dbReference type="EMBL" id="SFS74155.1"/>
    </source>
</evidence>
<keyword evidence="1" id="KW-1133">Transmembrane helix</keyword>
<dbReference type="Proteomes" id="UP000321773">
    <property type="component" value="Unassembled WGS sequence"/>
</dbReference>
<feature type="transmembrane region" description="Helical" evidence="1">
    <location>
        <begin position="126"/>
        <end position="144"/>
    </location>
</feature>
<evidence type="ECO:0000313" key="5">
    <source>
        <dbReference type="Proteomes" id="UP000321773"/>
    </source>
</evidence>
<reference evidence="2 5" key="2">
    <citation type="submission" date="2019-07" db="EMBL/GenBank/DDBJ databases">
        <title>Whole genome shotgun sequence of Halolactibacillus miurensis NBRC 100873.</title>
        <authorList>
            <person name="Hosoyama A."/>
            <person name="Uohara A."/>
            <person name="Ohji S."/>
            <person name="Ichikawa N."/>
        </authorList>
    </citation>
    <scope>NUCLEOTIDE SEQUENCE [LARGE SCALE GENOMIC DNA]</scope>
    <source>
        <strain evidence="2 5">NBRC 100873</strain>
    </source>
</reference>
<feature type="transmembrane region" description="Helical" evidence="1">
    <location>
        <begin position="183"/>
        <end position="204"/>
    </location>
</feature>
<dbReference type="Pfam" id="PF04087">
    <property type="entry name" value="DUF389"/>
    <property type="match status" value="1"/>
</dbReference>
<organism evidence="3 4">
    <name type="scientific">Halolactibacillus miurensis</name>
    <dbReference type="NCBI Taxonomy" id="306541"/>
    <lineage>
        <taxon>Bacteria</taxon>
        <taxon>Bacillati</taxon>
        <taxon>Bacillota</taxon>
        <taxon>Bacilli</taxon>
        <taxon>Bacillales</taxon>
        <taxon>Bacillaceae</taxon>
        <taxon>Halolactibacillus</taxon>
    </lineage>
</organism>
<feature type="transmembrane region" description="Helical" evidence="1">
    <location>
        <begin position="150"/>
        <end position="171"/>
    </location>
</feature>
<sequence length="341" mass="37421">MELQMIEIYVPNNDVETFKEKAEAFKVINVWRTRTNDQISLFKVLVEKQYTEDILDFLETEHEFSEELHAFLYDISTYLPRVDDEEEEETKIASGEEEEEDDSVEITRASRHELYNVVESASHFSVNYRWMLVLSSLVAAAGLINDSAAVVIGAMVIAPLIGPFTALSFAALLGDLKLMHRSLLTSTLGIIIPLVIAIGFGLIFDVPLSSTEFISRTEVSIMDIIIALAAGAAGALSFVKRVSEALVGVMVSVALLPPTVVLGMTIGAGEWGMVITPLLLVLVNIHAIILSAILVFWLTGIKPINWKEVQVASVSRVAALIFVSIVIVILAVVIFFVSQNV</sequence>
<accession>A0A1I6SB02</accession>
<dbReference type="EMBL" id="FPAI01000008">
    <property type="protein sequence ID" value="SFS74155.1"/>
    <property type="molecule type" value="Genomic_DNA"/>
</dbReference>
<dbReference type="AlphaFoldDB" id="A0A1I6SB02"/>
<dbReference type="RefSeq" id="WP_062322731.1">
    <property type="nucleotide sequence ID" value="NZ_BJWJ01000007.1"/>
</dbReference>
<reference evidence="3 4" key="1">
    <citation type="submission" date="2016-10" db="EMBL/GenBank/DDBJ databases">
        <authorList>
            <person name="de Groot N.N."/>
        </authorList>
    </citation>
    <scope>NUCLEOTIDE SEQUENCE [LARGE SCALE GENOMIC DNA]</scope>
    <source>
        <strain evidence="3 4">DSM 17074</strain>
    </source>
</reference>
<dbReference type="Proteomes" id="UP000199139">
    <property type="component" value="Unassembled WGS sequence"/>
</dbReference>
<dbReference type="PANTHER" id="PTHR20992:SF9">
    <property type="entry name" value="AT15442P-RELATED"/>
    <property type="match status" value="1"/>
</dbReference>
<dbReference type="PANTHER" id="PTHR20992">
    <property type="entry name" value="AT15442P-RELATED"/>
    <property type="match status" value="1"/>
</dbReference>